<evidence type="ECO:0000256" key="1">
    <source>
        <dbReference type="ARBA" id="ARBA00004196"/>
    </source>
</evidence>
<dbReference type="SUPFAM" id="SSF53850">
    <property type="entry name" value="Periplasmic binding protein-like II"/>
    <property type="match status" value="1"/>
</dbReference>
<proteinExistence type="inferred from homology"/>
<dbReference type="Gene3D" id="3.10.105.10">
    <property type="entry name" value="Dipeptide-binding Protein, Domain 3"/>
    <property type="match status" value="1"/>
</dbReference>
<organism evidence="6">
    <name type="scientific">marine sediment metagenome</name>
    <dbReference type="NCBI Taxonomy" id="412755"/>
    <lineage>
        <taxon>unclassified sequences</taxon>
        <taxon>metagenomes</taxon>
        <taxon>ecological metagenomes</taxon>
    </lineage>
</organism>
<comment type="similarity">
    <text evidence="2">Belongs to the bacterial solute-binding protein 5 family.</text>
</comment>
<comment type="caution">
    <text evidence="6">The sequence shown here is derived from an EMBL/GenBank/DDBJ whole genome shotgun (WGS) entry which is preliminary data.</text>
</comment>
<accession>X1NJF3</accession>
<keyword evidence="4" id="KW-0732">Signal</keyword>
<gene>
    <name evidence="6" type="ORF">S06H3_32893</name>
</gene>
<dbReference type="AlphaFoldDB" id="X1NJF3"/>
<dbReference type="GO" id="GO:0015833">
    <property type="term" value="P:peptide transport"/>
    <property type="evidence" value="ECO:0007669"/>
    <property type="project" value="TreeGrafter"/>
</dbReference>
<sequence>MPPALTLTSRGVFGHVDGYAEGVGIPYNPVKAKQWLTDAGYPNGQGIAPITLWFNTSTGHQEIAEYIRDSWYNTLGVSVTLQSLDWGDYLNQLENDDFQVWRLGWCADYNDAYNFLHDALDLRSRYGNWANTAYDDLLSQAIQEQDPNTRKDLYKQAEEILVENDAVMIPIYYYTSRVAVKPYLERTFPTLGAFDIATWRIVPDAVDDWIKHPSNPVLVPGNV</sequence>
<name>X1NJF3_9ZZZZ</name>
<dbReference type="GO" id="GO:0030313">
    <property type="term" value="C:cell envelope"/>
    <property type="evidence" value="ECO:0007669"/>
    <property type="project" value="UniProtKB-SubCell"/>
</dbReference>
<reference evidence="6" key="1">
    <citation type="journal article" date="2014" name="Front. Microbiol.">
        <title>High frequency of phylogenetically diverse reductive dehalogenase-homologous genes in deep subseafloor sedimentary metagenomes.</title>
        <authorList>
            <person name="Kawai M."/>
            <person name="Futagami T."/>
            <person name="Toyoda A."/>
            <person name="Takaki Y."/>
            <person name="Nishi S."/>
            <person name="Hori S."/>
            <person name="Arai W."/>
            <person name="Tsubouchi T."/>
            <person name="Morono Y."/>
            <person name="Uchiyama I."/>
            <person name="Ito T."/>
            <person name="Fujiyama A."/>
            <person name="Inagaki F."/>
            <person name="Takami H."/>
        </authorList>
    </citation>
    <scope>NUCLEOTIDE SEQUENCE</scope>
    <source>
        <strain evidence="6">Expedition CK06-06</strain>
    </source>
</reference>
<dbReference type="GO" id="GO:1904680">
    <property type="term" value="F:peptide transmembrane transporter activity"/>
    <property type="evidence" value="ECO:0007669"/>
    <property type="project" value="TreeGrafter"/>
</dbReference>
<evidence type="ECO:0000256" key="2">
    <source>
        <dbReference type="ARBA" id="ARBA00005695"/>
    </source>
</evidence>
<evidence type="ECO:0000259" key="5">
    <source>
        <dbReference type="Pfam" id="PF00496"/>
    </source>
</evidence>
<dbReference type="InterPro" id="IPR000914">
    <property type="entry name" value="SBP_5_dom"/>
</dbReference>
<dbReference type="PANTHER" id="PTHR30290:SF10">
    <property type="entry name" value="PERIPLASMIC OLIGOPEPTIDE-BINDING PROTEIN-RELATED"/>
    <property type="match status" value="1"/>
</dbReference>
<dbReference type="Pfam" id="PF00496">
    <property type="entry name" value="SBP_bac_5"/>
    <property type="match status" value="1"/>
</dbReference>
<protein>
    <recommendedName>
        <fullName evidence="5">Solute-binding protein family 5 domain-containing protein</fullName>
    </recommendedName>
</protein>
<dbReference type="EMBL" id="BARV01019591">
    <property type="protein sequence ID" value="GAI18819.1"/>
    <property type="molecule type" value="Genomic_DNA"/>
</dbReference>
<dbReference type="InterPro" id="IPR039424">
    <property type="entry name" value="SBP_5"/>
</dbReference>
<keyword evidence="3" id="KW-0813">Transport</keyword>
<dbReference type="PANTHER" id="PTHR30290">
    <property type="entry name" value="PERIPLASMIC BINDING COMPONENT OF ABC TRANSPORTER"/>
    <property type="match status" value="1"/>
</dbReference>
<feature type="non-terminal residue" evidence="6">
    <location>
        <position position="223"/>
    </location>
</feature>
<evidence type="ECO:0000256" key="3">
    <source>
        <dbReference type="ARBA" id="ARBA00022448"/>
    </source>
</evidence>
<evidence type="ECO:0000313" key="6">
    <source>
        <dbReference type="EMBL" id="GAI18819.1"/>
    </source>
</evidence>
<evidence type="ECO:0000256" key="4">
    <source>
        <dbReference type="ARBA" id="ARBA00022729"/>
    </source>
</evidence>
<feature type="domain" description="Solute-binding protein family 5" evidence="5">
    <location>
        <begin position="3"/>
        <end position="118"/>
    </location>
</feature>
<comment type="subcellular location">
    <subcellularLocation>
        <location evidence="1">Cell envelope</location>
    </subcellularLocation>
</comment>